<dbReference type="EMBL" id="JBHSJD010000001">
    <property type="protein sequence ID" value="MFC5020887.1"/>
    <property type="molecule type" value="Genomic_DNA"/>
</dbReference>
<evidence type="ECO:0000313" key="1">
    <source>
        <dbReference type="EMBL" id="MFC5020887.1"/>
    </source>
</evidence>
<organism evidence="1 2">
    <name type="scientific">Streptomyces coeruleoprunus</name>
    <dbReference type="NCBI Taxonomy" id="285563"/>
    <lineage>
        <taxon>Bacteria</taxon>
        <taxon>Bacillati</taxon>
        <taxon>Actinomycetota</taxon>
        <taxon>Actinomycetes</taxon>
        <taxon>Kitasatosporales</taxon>
        <taxon>Streptomycetaceae</taxon>
        <taxon>Streptomyces</taxon>
    </lineage>
</organism>
<reference evidence="2" key="1">
    <citation type="journal article" date="2019" name="Int. J. Syst. Evol. Microbiol.">
        <title>The Global Catalogue of Microorganisms (GCM) 10K type strain sequencing project: providing services to taxonomists for standard genome sequencing and annotation.</title>
        <authorList>
            <consortium name="The Broad Institute Genomics Platform"/>
            <consortium name="The Broad Institute Genome Sequencing Center for Infectious Disease"/>
            <person name="Wu L."/>
            <person name="Ma J."/>
        </authorList>
    </citation>
    <scope>NUCLEOTIDE SEQUENCE [LARGE SCALE GENOMIC DNA]</scope>
    <source>
        <strain evidence="2">CGMCC 4.1648</strain>
    </source>
</reference>
<dbReference type="Proteomes" id="UP001595829">
    <property type="component" value="Unassembled WGS sequence"/>
</dbReference>
<comment type="caution">
    <text evidence="1">The sequence shown here is derived from an EMBL/GenBank/DDBJ whole genome shotgun (WGS) entry which is preliminary data.</text>
</comment>
<evidence type="ECO:0008006" key="3">
    <source>
        <dbReference type="Google" id="ProtNLM"/>
    </source>
</evidence>
<name>A0ABV9XAY6_9ACTN</name>
<accession>A0ABV9XAY6</accession>
<evidence type="ECO:0000313" key="2">
    <source>
        <dbReference type="Proteomes" id="UP001595829"/>
    </source>
</evidence>
<gene>
    <name evidence="1" type="ORF">ACFPM3_01820</name>
</gene>
<dbReference type="RefSeq" id="WP_345691911.1">
    <property type="nucleotide sequence ID" value="NZ_BAABIT010000001.1"/>
</dbReference>
<keyword evidence="2" id="KW-1185">Reference proteome</keyword>
<proteinExistence type="predicted"/>
<protein>
    <recommendedName>
        <fullName evidence="3">Toxin Doc</fullName>
    </recommendedName>
</protein>
<sequence>MNHIIRVDAGWVLDVQTRVSPLNTPIADWGALNLMAGRHLYEQPHGQLYYEEPAARAATFFHTALLLRPFADYNAVIGWACTALYLDASEQPVDPKPEQVHALAGAIRSQEADLRAVARALASWQ</sequence>